<name>A0ABT0H701_9FLAO</name>
<keyword evidence="2" id="KW-1185">Reference proteome</keyword>
<organism evidence="1 2">
    <name type="scientific">Psychroserpens algicola</name>
    <dbReference type="NCBI Taxonomy" id="1719034"/>
    <lineage>
        <taxon>Bacteria</taxon>
        <taxon>Pseudomonadati</taxon>
        <taxon>Bacteroidota</taxon>
        <taxon>Flavobacteriia</taxon>
        <taxon>Flavobacteriales</taxon>
        <taxon>Flavobacteriaceae</taxon>
        <taxon>Psychroserpens</taxon>
    </lineage>
</organism>
<evidence type="ECO:0000313" key="1">
    <source>
        <dbReference type="EMBL" id="MCK8479590.1"/>
    </source>
</evidence>
<accession>A0ABT0H701</accession>
<dbReference type="EMBL" id="JALPQF010000002">
    <property type="protein sequence ID" value="MCK8479590.1"/>
    <property type="molecule type" value="Genomic_DNA"/>
</dbReference>
<protein>
    <submittedName>
        <fullName evidence="1">Uncharacterized protein</fullName>
    </submittedName>
</protein>
<evidence type="ECO:0000313" key="2">
    <source>
        <dbReference type="Proteomes" id="UP001203687"/>
    </source>
</evidence>
<reference evidence="1" key="1">
    <citation type="submission" date="2022-04" db="EMBL/GenBank/DDBJ databases">
        <authorList>
            <person name="Ren T."/>
        </authorList>
    </citation>
    <scope>NUCLEOTIDE SEQUENCE</scope>
    <source>
        <strain evidence="1">F63249</strain>
    </source>
</reference>
<sequence length="195" mass="22134">MAQDLRTLFENENKVSKEKMPQGHEARFLDKLDEALPVNTSVKKRFSMLQIAASIVVLIGLGYGASQFLYEPKLDDDGVDIVNTNDNKDKQLKSLGDISPDFKKVEDYYLANINLELSKVKQTPENKELFDGYVVRLAELNQEYKRLSVELTEGGPNELTVSALIDNLKLRLNLLYRLKEQLNDLNASEEVKLQG</sequence>
<comment type="caution">
    <text evidence="1">The sequence shown here is derived from an EMBL/GenBank/DDBJ whole genome shotgun (WGS) entry which is preliminary data.</text>
</comment>
<proteinExistence type="predicted"/>
<gene>
    <name evidence="1" type="ORF">MUY34_03100</name>
</gene>
<dbReference type="Proteomes" id="UP001203687">
    <property type="component" value="Unassembled WGS sequence"/>
</dbReference>
<dbReference type="RefSeq" id="WP_248411878.1">
    <property type="nucleotide sequence ID" value="NZ_JALPQF010000002.1"/>
</dbReference>